<protein>
    <submittedName>
        <fullName evidence="1">Uncharacterized protein</fullName>
    </submittedName>
</protein>
<keyword evidence="2" id="KW-1185">Reference proteome</keyword>
<name>A0A6G0VME7_APHCR</name>
<dbReference type="EMBL" id="VUJU01015272">
    <property type="protein sequence ID" value="KAF0695325.1"/>
    <property type="molecule type" value="Genomic_DNA"/>
</dbReference>
<gene>
    <name evidence="1" type="ORF">FWK35_00033056</name>
</gene>
<accession>A0A6G0VME7</accession>
<comment type="caution">
    <text evidence="1">The sequence shown here is derived from an EMBL/GenBank/DDBJ whole genome shotgun (WGS) entry which is preliminary data.</text>
</comment>
<organism evidence="1 2">
    <name type="scientific">Aphis craccivora</name>
    <name type="common">Cowpea aphid</name>
    <dbReference type="NCBI Taxonomy" id="307492"/>
    <lineage>
        <taxon>Eukaryota</taxon>
        <taxon>Metazoa</taxon>
        <taxon>Ecdysozoa</taxon>
        <taxon>Arthropoda</taxon>
        <taxon>Hexapoda</taxon>
        <taxon>Insecta</taxon>
        <taxon>Pterygota</taxon>
        <taxon>Neoptera</taxon>
        <taxon>Paraneoptera</taxon>
        <taxon>Hemiptera</taxon>
        <taxon>Sternorrhyncha</taxon>
        <taxon>Aphidomorpha</taxon>
        <taxon>Aphidoidea</taxon>
        <taxon>Aphididae</taxon>
        <taxon>Aphidini</taxon>
        <taxon>Aphis</taxon>
        <taxon>Aphis</taxon>
    </lineage>
</organism>
<proteinExistence type="predicted"/>
<reference evidence="1 2" key="1">
    <citation type="submission" date="2019-08" db="EMBL/GenBank/DDBJ databases">
        <title>Whole genome of Aphis craccivora.</title>
        <authorList>
            <person name="Voronova N.V."/>
            <person name="Shulinski R.S."/>
            <person name="Bandarenka Y.V."/>
            <person name="Zhorov D.G."/>
            <person name="Warner D."/>
        </authorList>
    </citation>
    <scope>NUCLEOTIDE SEQUENCE [LARGE SCALE GENOMIC DNA]</scope>
    <source>
        <strain evidence="1">180601</strain>
        <tissue evidence="1">Whole Body</tissue>
    </source>
</reference>
<evidence type="ECO:0000313" key="2">
    <source>
        <dbReference type="Proteomes" id="UP000478052"/>
    </source>
</evidence>
<dbReference type="Proteomes" id="UP000478052">
    <property type="component" value="Unassembled WGS sequence"/>
</dbReference>
<dbReference type="AlphaFoldDB" id="A0A6G0VME7"/>
<feature type="non-terminal residue" evidence="1">
    <location>
        <position position="1"/>
    </location>
</feature>
<evidence type="ECO:0000313" key="1">
    <source>
        <dbReference type="EMBL" id="KAF0695325.1"/>
    </source>
</evidence>
<sequence length="189" mass="21888">QKQKNKIIIIDFEFINYQRTDLILISAAISQTHVKSEIKRLRGQPLIISPAGRIRLMNNYSYIKTEDLLLKMFEKKPDQLHFILNELHLAMKTKTLNLTTNFLKNYLDFNNQNAIILLWNGNSDKPLRTINAIQTCFHLSLSCAIVSPYRIPISAKFFSTLSIHLCFGLPGGLFPWGFHFKTSFIRPFT</sequence>